<dbReference type="OrthoDB" id="294853at2759"/>
<accession>A0A9N8W7C0</accession>
<name>A0A9N8W7C0_9GLOM</name>
<comment type="cofactor">
    <cofactor evidence="1">
        <name>FAD</name>
        <dbReference type="ChEBI" id="CHEBI:57692"/>
    </cofactor>
</comment>
<dbReference type="InterPro" id="IPR032817">
    <property type="entry name" value="Mon2_C"/>
</dbReference>
<dbReference type="InterPro" id="IPR032629">
    <property type="entry name" value="DCB_dom"/>
</dbReference>
<dbReference type="Pfam" id="PF12783">
    <property type="entry name" value="Sec7-like_HUS"/>
    <property type="match status" value="1"/>
</dbReference>
<gene>
    <name evidence="28" type="ORF">CPELLU_LOCUS1188</name>
</gene>
<feature type="domain" description="Mon2 C-terminal" evidence="26">
    <location>
        <begin position="1217"/>
        <end position="1690"/>
    </location>
</feature>
<evidence type="ECO:0000313" key="28">
    <source>
        <dbReference type="EMBL" id="CAG8473536.1"/>
    </source>
</evidence>
<comment type="subcellular location">
    <subcellularLocation>
        <location evidence="2">Endoplasmic reticulum membrane</location>
        <topology evidence="2">Single-pass membrane protein</topology>
    </subcellularLocation>
</comment>
<keyword evidence="11" id="KW-1133">Transmembrane helix</keyword>
<evidence type="ECO:0000256" key="13">
    <source>
        <dbReference type="ARBA" id="ARBA00023033"/>
    </source>
</evidence>
<dbReference type="InterPro" id="IPR016024">
    <property type="entry name" value="ARM-type_fold"/>
</dbReference>
<dbReference type="Pfam" id="PF16206">
    <property type="entry name" value="Mon2_C"/>
    <property type="match status" value="2"/>
</dbReference>
<feature type="domain" description="Mon2 C-terminal" evidence="26">
    <location>
        <begin position="955"/>
        <end position="1198"/>
    </location>
</feature>
<comment type="catalytic activity">
    <reaction evidence="23">
        <text>trimethylamine + NADPH + O2 = trimethylamine N-oxide + NADP(+) + H2O</text>
        <dbReference type="Rhea" id="RHEA:31979"/>
        <dbReference type="ChEBI" id="CHEBI:15377"/>
        <dbReference type="ChEBI" id="CHEBI:15379"/>
        <dbReference type="ChEBI" id="CHEBI:15724"/>
        <dbReference type="ChEBI" id="CHEBI:57783"/>
        <dbReference type="ChEBI" id="CHEBI:58349"/>
        <dbReference type="ChEBI" id="CHEBI:58389"/>
        <dbReference type="EC" id="1.14.13.148"/>
    </reaction>
    <physiologicalReaction direction="left-to-right" evidence="23">
        <dbReference type="Rhea" id="RHEA:31980"/>
    </physiologicalReaction>
</comment>
<dbReference type="GO" id="GO:0050660">
    <property type="term" value="F:flavin adenine dinucleotide binding"/>
    <property type="evidence" value="ECO:0007669"/>
    <property type="project" value="InterPro"/>
</dbReference>
<dbReference type="InterPro" id="IPR020946">
    <property type="entry name" value="Flavin_mOase-like"/>
</dbReference>
<dbReference type="FunFam" id="3.50.50.60:FF:000159">
    <property type="entry name" value="Dimethylaniline monooxygenase [N-oxide-forming]"/>
    <property type="match status" value="1"/>
</dbReference>
<keyword evidence="4" id="KW-0813">Transport</keyword>
<reference evidence="28" key="1">
    <citation type="submission" date="2021-06" db="EMBL/GenBank/DDBJ databases">
        <authorList>
            <person name="Kallberg Y."/>
            <person name="Tangrot J."/>
            <person name="Rosling A."/>
        </authorList>
    </citation>
    <scope>NUCLEOTIDE SEQUENCE</scope>
    <source>
        <strain evidence="28">FL966</strain>
    </source>
</reference>
<evidence type="ECO:0000256" key="24">
    <source>
        <dbReference type="ARBA" id="ARBA00049443"/>
    </source>
</evidence>
<comment type="catalytic activity">
    <reaction evidence="22">
        <text>hypotaurine + NADPH + O2 + H(+) = taurine + NADP(+) + H2O</text>
        <dbReference type="Rhea" id="RHEA:69819"/>
        <dbReference type="ChEBI" id="CHEBI:15377"/>
        <dbReference type="ChEBI" id="CHEBI:15378"/>
        <dbReference type="ChEBI" id="CHEBI:15379"/>
        <dbReference type="ChEBI" id="CHEBI:57783"/>
        <dbReference type="ChEBI" id="CHEBI:57853"/>
        <dbReference type="ChEBI" id="CHEBI:58349"/>
        <dbReference type="ChEBI" id="CHEBI:507393"/>
        <dbReference type="EC" id="1.14.13.8"/>
    </reaction>
    <physiologicalReaction direction="left-to-right" evidence="22">
        <dbReference type="Rhea" id="RHEA:69820"/>
    </physiologicalReaction>
</comment>
<evidence type="ECO:0000256" key="7">
    <source>
        <dbReference type="ARBA" id="ARBA00022824"/>
    </source>
</evidence>
<dbReference type="GO" id="GO:0050661">
    <property type="term" value="F:NADP binding"/>
    <property type="evidence" value="ECO:0007669"/>
    <property type="project" value="InterPro"/>
</dbReference>
<evidence type="ECO:0000256" key="8">
    <source>
        <dbReference type="ARBA" id="ARBA00022827"/>
    </source>
</evidence>
<evidence type="ECO:0000256" key="23">
    <source>
        <dbReference type="ARBA" id="ARBA00048088"/>
    </source>
</evidence>
<dbReference type="InterPro" id="IPR036188">
    <property type="entry name" value="FAD/NAD-bd_sf"/>
</dbReference>
<evidence type="ECO:0000256" key="21">
    <source>
        <dbReference type="ARBA" id="ARBA00047338"/>
    </source>
</evidence>
<dbReference type="Pfam" id="PF00743">
    <property type="entry name" value="FMO-like"/>
    <property type="match status" value="1"/>
</dbReference>
<dbReference type="Gene3D" id="3.50.50.60">
    <property type="entry name" value="FAD/NAD(P)-binding domain"/>
    <property type="match status" value="1"/>
</dbReference>
<keyword evidence="7" id="KW-0256">Endoplasmic reticulum</keyword>
<evidence type="ECO:0000259" key="27">
    <source>
        <dbReference type="Pfam" id="PF16213"/>
    </source>
</evidence>
<keyword evidence="14" id="KW-0472">Membrane</keyword>
<dbReference type="InterPro" id="IPR000960">
    <property type="entry name" value="Flavin_mOase"/>
</dbReference>
<dbReference type="PRINTS" id="PR00370">
    <property type="entry name" value="FMOXYGENASE"/>
</dbReference>
<evidence type="ECO:0000256" key="14">
    <source>
        <dbReference type="ARBA" id="ARBA00023136"/>
    </source>
</evidence>
<evidence type="ECO:0000256" key="4">
    <source>
        <dbReference type="ARBA" id="ARBA00022448"/>
    </source>
</evidence>
<dbReference type="PANTHER" id="PTHR23023">
    <property type="entry name" value="DIMETHYLANILINE MONOOXYGENASE"/>
    <property type="match status" value="1"/>
</dbReference>
<protein>
    <recommendedName>
        <fullName evidence="17">Flavin-containing monooxygenase 1</fullName>
        <ecNumber evidence="16">1.14.13.148</ecNumber>
    </recommendedName>
    <alternativeName>
        <fullName evidence="19">Dimethylaniline monooxygenase [N-oxide-forming] 1</fullName>
    </alternativeName>
    <alternativeName>
        <fullName evidence="15">Dimethylaniline oxidase 1</fullName>
    </alternativeName>
    <alternativeName>
        <fullName evidence="18">Trimethylamine monooxygenase</fullName>
    </alternativeName>
</protein>
<evidence type="ECO:0000256" key="22">
    <source>
        <dbReference type="ARBA" id="ARBA00048041"/>
    </source>
</evidence>
<feature type="domain" description="Mon2/Sec7/BIG1-like HUS" evidence="25">
    <location>
        <begin position="204"/>
        <end position="358"/>
    </location>
</feature>
<evidence type="ECO:0000256" key="17">
    <source>
        <dbReference type="ARBA" id="ARBA00034536"/>
    </source>
</evidence>
<comment type="function">
    <text evidence="20">Broad spectrum monooxygenase that catalyzes the oxygenation of a wide variety of nitrogen- and sulfur-containing compounds including xenobiotics. Catalyzes the S-oxygenation of hypotaurine to produce taurine, an organic osmolyte involved in cell volume regulation as well as a variety of cytoprotective and developmental processes. In vitro, catalyzes the N-oxygenation of trimethylamine (TMA) to produce trimethylamine N-oxide (TMAO) and could therefore participate to the detoxification of this compound that is generated by the action of gut microbiota from dietary precursors such as choline, choline containing compounds, betaine or L-carnitine.</text>
</comment>
<evidence type="ECO:0000256" key="10">
    <source>
        <dbReference type="ARBA" id="ARBA00022927"/>
    </source>
</evidence>
<keyword evidence="12" id="KW-0560">Oxidoreductase</keyword>
<dbReference type="SUPFAM" id="SSF48371">
    <property type="entry name" value="ARM repeat"/>
    <property type="match status" value="1"/>
</dbReference>
<evidence type="ECO:0000256" key="6">
    <source>
        <dbReference type="ARBA" id="ARBA00022692"/>
    </source>
</evidence>
<evidence type="ECO:0000256" key="16">
    <source>
        <dbReference type="ARBA" id="ARBA00034528"/>
    </source>
</evidence>
<evidence type="ECO:0000256" key="11">
    <source>
        <dbReference type="ARBA" id="ARBA00022989"/>
    </source>
</evidence>
<dbReference type="InterPro" id="IPR050346">
    <property type="entry name" value="FMO-like"/>
</dbReference>
<dbReference type="GO" id="GO:0004499">
    <property type="term" value="F:N,N-dimethylaniline monooxygenase activity"/>
    <property type="evidence" value="ECO:0007669"/>
    <property type="project" value="InterPro"/>
</dbReference>
<dbReference type="EMBL" id="CAJVQA010000412">
    <property type="protein sequence ID" value="CAG8473536.1"/>
    <property type="molecule type" value="Genomic_DNA"/>
</dbReference>
<evidence type="ECO:0000256" key="3">
    <source>
        <dbReference type="ARBA" id="ARBA00009183"/>
    </source>
</evidence>
<dbReference type="Pfam" id="PF16213">
    <property type="entry name" value="DCB"/>
    <property type="match status" value="1"/>
</dbReference>
<sequence length="2296" mass="262903">MNSLSTFLHTELLQIVDESKRRHSDIKEAAEKSIIIARSLIEQPDINVSKELSKHSDFLLPFILACEIKNLKLITISIGCLHKLISHRAVPESSIKTIIKILNDLVFQSVEVQLKILQTITPLLNNYQSLQGDLLIEALLICFHLQDSKFVVVSNTAAATLRQLVINVFERVLLEDEINDKGAINPNPSVRLGLDVNGLSLRRYARDAYYLFQDLCLLSNGEQPILLKLNSISKTLCWELIESILSNNFKLFELYPEFTFLLREHVCPLMLKNLNIKYDFPTTMRMLRIVYILLRKFNEILVIECEIYFNMFIKFLEPNYPLWQRVISMEIFHGICMDGALLRTVYYSYDKQNHSTSVYKEMINAFGRLATEKPHTLGKSGNLLNGNSCHSIEDDGQTNIGGLSITSSVMKIKCIDQMDKSDPPQIPGTYLYYLTLLCLNSIVDGLHDFVIKNLTSVIQDQKKSTLQSKSQTLVADMANTSWPGLLAALSFFLSTNLDDELFHNVLHAYQNFTIVCGFLHLSTPRDAFITCLCKSAVPQITIPPSESNACETESGHKTKMELSAKNLSYLKSLLIVAQTIGGVLGDSWYLVLETLQLVHYRFFSKRAKKKKNCRISIHHTRSESITSLPSQIACSSSSSLNQTTTPLIVQITYLNPSEATDTYPQLSDHVSQTETSIVSYSGSFKDVLNSLKMQIMTLVDNCKFLNDIALQCFIRSLCKLNAQACGIQLNDEFQVSGQELIFVDDYMHNGALRVNKNHKKSFAIKTLHSAAILNMHRMIACDPSLIWDLVTSHLIIITNHVSTPHHIRIQACKALADIIISAVNYVSLSQIKNNERIQSQLLISLYHMVDNSEWISQRSGGGVYVEVQKIRLETLYKLLETSGRAGYFFTFGWNVILDIIKSVCVYAGSGETMENDAVSDDSFSILDESIFYISDTKTSGLVLVAFPSLQLICNDLLSLLSPKYLKELINTLGAFGLQMDDLYISLKSIGLLWSISEFIQTKRSDYNYGIGMIKKYALDTNDIDKTILRESSSIMDVLWMLLLSQLLKICSDARPEVRNLAIQTIIRSVAIYGAELKISALNIGMQKILFPLLNSIRNTSEQHKDLIPAPHKESLKEFDGFLFRQSRNAIDKQWDETKILALTGISRLFKNFMTILINFDGFRQLWELLLSQLEYFCLHSSLEVSIATIKSFNTVIQCPFQDKFQYDKHNKIYEKILPFWRIAWNFWEKIGLGIITILDQEVVSNMKYSTTTIHFTQDALRIYLLIFGDIYKIIHPEFTILELKRFFKISYGILTYPNSPFYLSDSDCLSPLQESILEIIGQLNLSFSGVPAAVLENFADYITLAFTKKQMDKELNNGIYGSVEQQIAIKDANSNNKPINEEIIGISTSKKSYSIVSYVAFSKTVMQLVKDLFKTYVNDQIVYLDGVFKKIMKAYSIPMKLKYDCPLSGKYDDNAELWKVASIAFLDVVNHGLNALDRIGDAISEECIVSIWEQILDVLHNILTPKSKPPSSIQVEQLNIDESFDIKFLSDLQTRVLIHLGNSRVPQSLIFNVIKIIYEGSKLYYPELDKLTTWNESIDENFQLLDNLETPCYKQLLKNIDSTPVFVTPVERERFAYACLQCLFELCSDEKDDFFDIRQRIAKVTAPILLKRCAFVIHNYTIDQPLFGRCPFLRVRNDEISFVLQKLVKLRFRQNILNFNENSTINLLKKPILSGQNAHLFYLHPVISEAICLKDSNIGELLKECLRKIGEELGEFFEKMVRQRVAIIGAGSSGLAALKQCLDDDLDPICFEQTSYVGGLWNFVEVDDKNKDPHSSAYKSLVINTSKETMTFSDFPIPADWPPYLHNTLVAKYFNMYADNFKLRKYIKFHTTVVRVSYLHDHRWKVKYTTSVNENRTEENHSNEHEEIFDFVMVCNGHHRKHRWPKYKGMDVFKGEQTHSHFYRRSACFENKRVVVVGIGNSGIDIAVELSHVASQVYLCVRRGILPWILPRLIGGKPIDQLATRFSAYFLPNSHSTFTKLIQQTVGPHPPSLQPTTPYYSSHPTLKTEFFERLSTGTIIVKKNILELMSDETKSIKFVDGSIVENIDTVIYATGYNIDFPFLDREIFNGGPEIEKEFEDEYKENLTWMYKMMFPPNYRNIAFIGLVQPIGAIFPIAEMQSRYVTSLIKDLINPLPSPEKMNIAIRNYHEKIRKQYYLSARHTIQVDYLGYLDELSQELGCYPYSLEILKKFGFRILRLVLFGIRTPIQYRLLGRQCWEEQEDIYNIVSSFVELEMDEYDETDSIICQNVQELWEF</sequence>
<dbReference type="GO" id="GO:0005789">
    <property type="term" value="C:endoplasmic reticulum membrane"/>
    <property type="evidence" value="ECO:0007669"/>
    <property type="project" value="UniProtKB-SubCell"/>
</dbReference>
<keyword evidence="9" id="KW-0521">NADP</keyword>
<keyword evidence="6" id="KW-0812">Transmembrane</keyword>
<evidence type="ECO:0000256" key="18">
    <source>
        <dbReference type="ARBA" id="ARBA00034554"/>
    </source>
</evidence>
<dbReference type="GO" id="GO:0005794">
    <property type="term" value="C:Golgi apparatus"/>
    <property type="evidence" value="ECO:0007669"/>
    <property type="project" value="UniProtKB-ARBA"/>
</dbReference>
<comment type="similarity">
    <text evidence="3">Belongs to the FMO family.</text>
</comment>
<comment type="caution">
    <text evidence="28">The sequence shown here is derived from an EMBL/GenBank/DDBJ whole genome shotgun (WGS) entry which is preliminary data.</text>
</comment>
<dbReference type="GO" id="GO:0034899">
    <property type="term" value="F:trimethylamine monooxygenase activity"/>
    <property type="evidence" value="ECO:0007669"/>
    <property type="project" value="UniProtKB-EC"/>
</dbReference>
<keyword evidence="5" id="KW-0285">Flavoprotein</keyword>
<evidence type="ECO:0000313" key="29">
    <source>
        <dbReference type="Proteomes" id="UP000789759"/>
    </source>
</evidence>
<keyword evidence="10" id="KW-0653">Protein transport</keyword>
<keyword evidence="8" id="KW-0274">FAD</keyword>
<proteinExistence type="inferred from homology"/>
<feature type="domain" description="Mon2/Sec7/BIG1-like dimerisation and cyclophilin-binding" evidence="27">
    <location>
        <begin position="3"/>
        <end position="176"/>
    </location>
</feature>
<organism evidence="28 29">
    <name type="scientific">Cetraspora pellucida</name>
    <dbReference type="NCBI Taxonomy" id="1433469"/>
    <lineage>
        <taxon>Eukaryota</taxon>
        <taxon>Fungi</taxon>
        <taxon>Fungi incertae sedis</taxon>
        <taxon>Mucoromycota</taxon>
        <taxon>Glomeromycotina</taxon>
        <taxon>Glomeromycetes</taxon>
        <taxon>Diversisporales</taxon>
        <taxon>Gigasporaceae</taxon>
        <taxon>Cetraspora</taxon>
    </lineage>
</organism>
<evidence type="ECO:0000256" key="12">
    <source>
        <dbReference type="ARBA" id="ARBA00023002"/>
    </source>
</evidence>
<dbReference type="GO" id="GO:0015031">
    <property type="term" value="P:protein transport"/>
    <property type="evidence" value="ECO:0007669"/>
    <property type="project" value="UniProtKB-KW"/>
</dbReference>
<evidence type="ECO:0000256" key="9">
    <source>
        <dbReference type="ARBA" id="ARBA00022857"/>
    </source>
</evidence>
<keyword evidence="29" id="KW-1185">Reference proteome</keyword>
<evidence type="ECO:0000256" key="5">
    <source>
        <dbReference type="ARBA" id="ARBA00022630"/>
    </source>
</evidence>
<dbReference type="SUPFAM" id="SSF51905">
    <property type="entry name" value="FAD/NAD(P)-binding domain"/>
    <property type="match status" value="2"/>
</dbReference>
<comment type="catalytic activity">
    <reaction evidence="24">
        <text>N,N-dimethylaniline + NADPH + O2 + H(+) = N,N-dimethylaniline N-oxide + NADP(+) + H2O</text>
        <dbReference type="Rhea" id="RHEA:24468"/>
        <dbReference type="ChEBI" id="CHEBI:15377"/>
        <dbReference type="ChEBI" id="CHEBI:15378"/>
        <dbReference type="ChEBI" id="CHEBI:15379"/>
        <dbReference type="ChEBI" id="CHEBI:16269"/>
        <dbReference type="ChEBI" id="CHEBI:17735"/>
        <dbReference type="ChEBI" id="CHEBI:57783"/>
        <dbReference type="ChEBI" id="CHEBI:58349"/>
        <dbReference type="EC" id="1.14.13.8"/>
    </reaction>
    <physiologicalReaction direction="left-to-right" evidence="24">
        <dbReference type="Rhea" id="RHEA:24469"/>
    </physiologicalReaction>
</comment>
<evidence type="ECO:0000256" key="19">
    <source>
        <dbReference type="ARBA" id="ARBA00034561"/>
    </source>
</evidence>
<dbReference type="InterPro" id="IPR032691">
    <property type="entry name" value="Mon2/Sec7/BIG1-like_HUS"/>
</dbReference>
<evidence type="ECO:0000256" key="20">
    <source>
        <dbReference type="ARBA" id="ARBA00045957"/>
    </source>
</evidence>
<evidence type="ECO:0000256" key="15">
    <source>
        <dbReference type="ARBA" id="ARBA00029725"/>
    </source>
</evidence>
<keyword evidence="13" id="KW-0503">Monooxygenase</keyword>
<evidence type="ECO:0000259" key="26">
    <source>
        <dbReference type="Pfam" id="PF16206"/>
    </source>
</evidence>
<evidence type="ECO:0000256" key="1">
    <source>
        <dbReference type="ARBA" id="ARBA00001974"/>
    </source>
</evidence>
<dbReference type="EC" id="1.14.13.148" evidence="16"/>
<evidence type="ECO:0000259" key="25">
    <source>
        <dbReference type="Pfam" id="PF12783"/>
    </source>
</evidence>
<dbReference type="Proteomes" id="UP000789759">
    <property type="component" value="Unassembled WGS sequence"/>
</dbReference>
<comment type="catalytic activity">
    <reaction evidence="21">
        <text>hypotaurine + NADH + O2 + H(+) = taurine + NAD(+) + H2O</text>
        <dbReference type="Rhea" id="RHEA:74111"/>
        <dbReference type="ChEBI" id="CHEBI:15377"/>
        <dbReference type="ChEBI" id="CHEBI:15378"/>
        <dbReference type="ChEBI" id="CHEBI:15379"/>
        <dbReference type="ChEBI" id="CHEBI:57540"/>
        <dbReference type="ChEBI" id="CHEBI:57853"/>
        <dbReference type="ChEBI" id="CHEBI:57945"/>
        <dbReference type="ChEBI" id="CHEBI:507393"/>
        <dbReference type="EC" id="1.14.13.8"/>
    </reaction>
    <physiologicalReaction direction="left-to-right" evidence="21">
        <dbReference type="Rhea" id="RHEA:74112"/>
    </physiologicalReaction>
</comment>
<evidence type="ECO:0000256" key="2">
    <source>
        <dbReference type="ARBA" id="ARBA00004389"/>
    </source>
</evidence>